<dbReference type="PANTHER" id="PTHR10285">
    <property type="entry name" value="URIDINE KINASE"/>
    <property type="match status" value="1"/>
</dbReference>
<evidence type="ECO:0000313" key="1">
    <source>
        <dbReference type="EMBL" id="CAF1325161.1"/>
    </source>
</evidence>
<sequence>MSSSFSGAALVVGLGGVTNGGKTTICKALENLFSSDKYHLRVKSLHMDDYFHPTDDPRHIHLEEFNHHDWDCLEALDTNRFIADVQLFRSQCDLLLVEGFLIFNVSLPKHSKLFDLSYYFDLPYEECRQRRSNRNYDPPDPEGYFEGHVWQAYVKAKTDALEQNKYLGLELIDTTKESFDKVQARIISDIERSLKRG</sequence>
<organism evidence="1 2">
    <name type="scientific">Adineta ricciae</name>
    <name type="common">Rotifer</name>
    <dbReference type="NCBI Taxonomy" id="249248"/>
    <lineage>
        <taxon>Eukaryota</taxon>
        <taxon>Metazoa</taxon>
        <taxon>Spiralia</taxon>
        <taxon>Gnathifera</taxon>
        <taxon>Rotifera</taxon>
        <taxon>Eurotatoria</taxon>
        <taxon>Bdelloidea</taxon>
        <taxon>Adinetida</taxon>
        <taxon>Adinetidae</taxon>
        <taxon>Adineta</taxon>
    </lineage>
</organism>
<gene>
    <name evidence="1" type="ORF">XAT740_LOCUS30130</name>
</gene>
<reference evidence="1" key="1">
    <citation type="submission" date="2021-02" db="EMBL/GenBank/DDBJ databases">
        <authorList>
            <person name="Nowell W R."/>
        </authorList>
    </citation>
    <scope>NUCLEOTIDE SEQUENCE</scope>
</reference>
<dbReference type="Gene3D" id="3.40.50.300">
    <property type="entry name" value="P-loop containing nucleotide triphosphate hydrolases"/>
    <property type="match status" value="1"/>
</dbReference>
<dbReference type="Proteomes" id="UP000663828">
    <property type="component" value="Unassembled WGS sequence"/>
</dbReference>
<name>A0A815FH28_ADIRI</name>
<accession>A0A815FH28</accession>
<dbReference type="AlphaFoldDB" id="A0A815FH28"/>
<comment type="caution">
    <text evidence="1">The sequence shown here is derived from an EMBL/GenBank/DDBJ whole genome shotgun (WGS) entry which is preliminary data.</text>
</comment>
<protein>
    <submittedName>
        <fullName evidence="1">Uncharacterized protein</fullName>
    </submittedName>
</protein>
<dbReference type="InterPro" id="IPR027417">
    <property type="entry name" value="P-loop_NTPase"/>
</dbReference>
<proteinExistence type="predicted"/>
<evidence type="ECO:0000313" key="2">
    <source>
        <dbReference type="Proteomes" id="UP000663828"/>
    </source>
</evidence>
<dbReference type="EMBL" id="CAJNOR010002664">
    <property type="protein sequence ID" value="CAF1325161.1"/>
    <property type="molecule type" value="Genomic_DNA"/>
</dbReference>
<keyword evidence="2" id="KW-1185">Reference proteome</keyword>
<dbReference type="SUPFAM" id="SSF52540">
    <property type="entry name" value="P-loop containing nucleoside triphosphate hydrolases"/>
    <property type="match status" value="1"/>
</dbReference>
<dbReference type="Pfam" id="PF13238">
    <property type="entry name" value="AAA_18"/>
    <property type="match status" value="1"/>
</dbReference>